<feature type="compositionally biased region" description="Polar residues" evidence="1">
    <location>
        <begin position="1"/>
        <end position="11"/>
    </location>
</feature>
<dbReference type="Proteomes" id="UP001551695">
    <property type="component" value="Unassembled WGS sequence"/>
</dbReference>
<comment type="caution">
    <text evidence="3">The sequence shown here is derived from an EMBL/GenBank/DDBJ whole genome shotgun (WGS) entry which is preliminary data.</text>
</comment>
<gene>
    <name evidence="3" type="ORF">AB0I48_16785</name>
</gene>
<keyword evidence="4" id="KW-1185">Reference proteome</keyword>
<evidence type="ECO:0000313" key="3">
    <source>
        <dbReference type="EMBL" id="MEV0709218.1"/>
    </source>
</evidence>
<evidence type="ECO:0000313" key="4">
    <source>
        <dbReference type="Proteomes" id="UP001551695"/>
    </source>
</evidence>
<keyword evidence="2" id="KW-0812">Transmembrane</keyword>
<evidence type="ECO:0000256" key="1">
    <source>
        <dbReference type="SAM" id="MobiDB-lite"/>
    </source>
</evidence>
<keyword evidence="2" id="KW-0472">Membrane</keyword>
<protein>
    <submittedName>
        <fullName evidence="3">DUF4307 domain-containing protein</fullName>
    </submittedName>
</protein>
<accession>A0ABV3FV91</accession>
<name>A0ABV3FV91_9NOCA</name>
<dbReference type="InterPro" id="IPR025443">
    <property type="entry name" value="DUF4307"/>
</dbReference>
<evidence type="ECO:0000256" key="2">
    <source>
        <dbReference type="SAM" id="Phobius"/>
    </source>
</evidence>
<dbReference type="EMBL" id="JBFAKC010000006">
    <property type="protein sequence ID" value="MEV0709218.1"/>
    <property type="molecule type" value="Genomic_DNA"/>
</dbReference>
<proteinExistence type="predicted"/>
<feature type="region of interest" description="Disordered" evidence="1">
    <location>
        <begin position="1"/>
        <end position="32"/>
    </location>
</feature>
<feature type="transmembrane region" description="Helical" evidence="2">
    <location>
        <begin position="41"/>
        <end position="62"/>
    </location>
</feature>
<keyword evidence="2" id="KW-1133">Transmembrane helix</keyword>
<dbReference type="Pfam" id="PF14155">
    <property type="entry name" value="DUF4307"/>
    <property type="match status" value="1"/>
</dbReference>
<reference evidence="3 4" key="1">
    <citation type="submission" date="2024-06" db="EMBL/GenBank/DDBJ databases">
        <title>The Natural Products Discovery Center: Release of the First 8490 Sequenced Strains for Exploring Actinobacteria Biosynthetic Diversity.</title>
        <authorList>
            <person name="Kalkreuter E."/>
            <person name="Kautsar S.A."/>
            <person name="Yang D."/>
            <person name="Bader C.D."/>
            <person name="Teijaro C.N."/>
            <person name="Fluegel L."/>
            <person name="Davis C.M."/>
            <person name="Simpson J.R."/>
            <person name="Lauterbach L."/>
            <person name="Steele A.D."/>
            <person name="Gui C."/>
            <person name="Meng S."/>
            <person name="Li G."/>
            <person name="Viehrig K."/>
            <person name="Ye F."/>
            <person name="Su P."/>
            <person name="Kiefer A.F."/>
            <person name="Nichols A."/>
            <person name="Cepeda A.J."/>
            <person name="Yan W."/>
            <person name="Fan B."/>
            <person name="Jiang Y."/>
            <person name="Adhikari A."/>
            <person name="Zheng C.-J."/>
            <person name="Schuster L."/>
            <person name="Cowan T.M."/>
            <person name="Smanski M.J."/>
            <person name="Chevrette M.G."/>
            <person name="De Carvalho L.P.S."/>
            <person name="Shen B."/>
        </authorList>
    </citation>
    <scope>NUCLEOTIDE SEQUENCE [LARGE SCALE GENOMIC DNA]</scope>
    <source>
        <strain evidence="3 4">NPDC050403</strain>
    </source>
</reference>
<dbReference type="RefSeq" id="WP_109527883.1">
    <property type="nucleotide sequence ID" value="NZ_JBEXKW010000001.1"/>
</dbReference>
<organism evidence="3 4">
    <name type="scientific">Nocardia aurea</name>
    <dbReference type="NCBI Taxonomy" id="2144174"/>
    <lineage>
        <taxon>Bacteria</taxon>
        <taxon>Bacillati</taxon>
        <taxon>Actinomycetota</taxon>
        <taxon>Actinomycetes</taxon>
        <taxon>Mycobacteriales</taxon>
        <taxon>Nocardiaceae</taxon>
        <taxon>Nocardia</taxon>
    </lineage>
</organism>
<feature type="compositionally biased region" description="Basic and acidic residues" evidence="1">
    <location>
        <begin position="21"/>
        <end position="32"/>
    </location>
</feature>
<sequence length="160" mass="17295">MNEPQPETTGDVSADGAAAARRADRYGTRDRRDAPGIRQRWIPATLIAIVLVAGLGIAFLGFQKYGPDDIDAEQLGYTLVDDSTLSIRLKVTRDDPSRPAVCFVRAMDRDGAEVGRREVLITPSDSGTVELTTIVRSSARPSAGNIYGCSDRVPEYLRAG</sequence>